<dbReference type="AlphaFoldDB" id="A0A1A9WFF9"/>
<feature type="transmembrane region" description="Helical" evidence="1">
    <location>
        <begin position="33"/>
        <end position="58"/>
    </location>
</feature>
<dbReference type="VEuPathDB" id="VectorBase:GBRI017769"/>
<evidence type="ECO:0000313" key="2">
    <source>
        <dbReference type="EnsemblMetazoa" id="GBRI017769-PA"/>
    </source>
</evidence>
<sequence>MCTYVYYHHHYYYHRHHQHSTTTPPPFGNYEELLQTVVCLTLPTFLPISLIYVCVLFVQELQKLKNHSLIYARRNSPHRHLHN</sequence>
<evidence type="ECO:0000313" key="3">
    <source>
        <dbReference type="Proteomes" id="UP000091820"/>
    </source>
</evidence>
<reference evidence="3" key="1">
    <citation type="submission" date="2014-03" db="EMBL/GenBank/DDBJ databases">
        <authorList>
            <person name="Aksoy S."/>
            <person name="Warren W."/>
            <person name="Wilson R.K."/>
        </authorList>
    </citation>
    <scope>NUCLEOTIDE SEQUENCE [LARGE SCALE GENOMIC DNA]</scope>
    <source>
        <strain evidence="3">IAEA</strain>
    </source>
</reference>
<organism evidence="2 3">
    <name type="scientific">Glossina brevipalpis</name>
    <dbReference type="NCBI Taxonomy" id="37001"/>
    <lineage>
        <taxon>Eukaryota</taxon>
        <taxon>Metazoa</taxon>
        <taxon>Ecdysozoa</taxon>
        <taxon>Arthropoda</taxon>
        <taxon>Hexapoda</taxon>
        <taxon>Insecta</taxon>
        <taxon>Pterygota</taxon>
        <taxon>Neoptera</taxon>
        <taxon>Endopterygota</taxon>
        <taxon>Diptera</taxon>
        <taxon>Brachycera</taxon>
        <taxon>Muscomorpha</taxon>
        <taxon>Hippoboscoidea</taxon>
        <taxon>Glossinidae</taxon>
        <taxon>Glossina</taxon>
    </lineage>
</organism>
<dbReference type="EnsemblMetazoa" id="GBRI017769-RA">
    <property type="protein sequence ID" value="GBRI017769-PA"/>
    <property type="gene ID" value="GBRI017769"/>
</dbReference>
<reference evidence="2" key="2">
    <citation type="submission" date="2020-05" db="UniProtKB">
        <authorList>
            <consortium name="EnsemblMetazoa"/>
        </authorList>
    </citation>
    <scope>IDENTIFICATION</scope>
    <source>
        <strain evidence="2">IAEA</strain>
    </source>
</reference>
<keyword evidence="1" id="KW-0472">Membrane</keyword>
<accession>A0A1A9WFF9</accession>
<name>A0A1A9WFF9_9MUSC</name>
<evidence type="ECO:0000256" key="1">
    <source>
        <dbReference type="SAM" id="Phobius"/>
    </source>
</evidence>
<proteinExistence type="predicted"/>
<keyword evidence="1" id="KW-0812">Transmembrane</keyword>
<dbReference type="Proteomes" id="UP000091820">
    <property type="component" value="Unassembled WGS sequence"/>
</dbReference>
<protein>
    <submittedName>
        <fullName evidence="2">Uncharacterized protein</fullName>
    </submittedName>
</protein>
<keyword evidence="1" id="KW-1133">Transmembrane helix</keyword>
<keyword evidence="3" id="KW-1185">Reference proteome</keyword>